<feature type="compositionally biased region" description="Polar residues" evidence="1">
    <location>
        <begin position="332"/>
        <end position="345"/>
    </location>
</feature>
<evidence type="ECO:0000256" key="1">
    <source>
        <dbReference type="SAM" id="MobiDB-lite"/>
    </source>
</evidence>
<proteinExistence type="predicted"/>
<feature type="region of interest" description="Disordered" evidence="1">
    <location>
        <begin position="328"/>
        <end position="356"/>
    </location>
</feature>
<dbReference type="Proteomes" id="UP000195557">
    <property type="component" value="Unassembled WGS sequence"/>
</dbReference>
<sequence>MRADPDACCGKSMPLAQGFKAARAIFEDYGEFNATERSVIVVTGSLPSTSVEAETCLAVSVPEYRNMTRDYPFNTEGGEDMTSCQYKLRSVQGAAAELKLHGARISTIVVPGVNGIPPTSAYYTGSPWPAACADNGNCELSAPYGGERGSWGAWYMDNATNTLVREYSAGQPLACQMHVRPHVPVVSKPALINAMSVHQWDPNDYKGAIAIAMCPMPKCLLPYHVNLTVVDWCEGRELGDWNSTKACVYQAKNAFCDHRMAGGRSDACYSTAVVDTFATSVVDNKSALNTTITCTPTGCSGSSRMFRIVCKSGEPCFTYETDEGRVHDGSHNYPTSHSYPASTPSHYPAYPASTPG</sequence>
<protein>
    <submittedName>
        <fullName evidence="2">Uncharacterized protein</fullName>
    </submittedName>
</protein>
<organism evidence="2">
    <name type="scientific">Ostreococcus tauri</name>
    <name type="common">Marine green alga</name>
    <dbReference type="NCBI Taxonomy" id="70448"/>
    <lineage>
        <taxon>Eukaryota</taxon>
        <taxon>Viridiplantae</taxon>
        <taxon>Chlorophyta</taxon>
        <taxon>Mamiellophyceae</taxon>
        <taxon>Mamiellales</taxon>
        <taxon>Bathycoccaceae</taxon>
        <taxon>Ostreococcus</taxon>
    </lineage>
</organism>
<gene>
    <name evidence="2" type="ORF">BE221DRAFT_188539</name>
</gene>
<dbReference type="AlphaFoldDB" id="A0A1Y5IKT1"/>
<dbReference type="EMBL" id="KZ155771">
    <property type="protein sequence ID" value="OUS49277.1"/>
    <property type="molecule type" value="Genomic_DNA"/>
</dbReference>
<reference evidence="2" key="1">
    <citation type="submission" date="2017-04" db="EMBL/GenBank/DDBJ databases">
        <title>Population genomics of picophytoplankton unveils novel chromosome hypervariability.</title>
        <authorList>
            <consortium name="DOE Joint Genome Institute"/>
            <person name="Blanc-Mathieu R."/>
            <person name="Krasovec M."/>
            <person name="Hebrard M."/>
            <person name="Yau S."/>
            <person name="Desgranges E."/>
            <person name="Martin J."/>
            <person name="Schackwitz W."/>
            <person name="Kuo A."/>
            <person name="Salin G."/>
            <person name="Donnadieu C."/>
            <person name="Desdevises Y."/>
            <person name="Sanchez-Ferandin S."/>
            <person name="Moreau H."/>
            <person name="Rivals E."/>
            <person name="Grigoriev I.V."/>
            <person name="Grimsley N."/>
            <person name="Eyre-Walker A."/>
            <person name="Piganeau G."/>
        </authorList>
    </citation>
    <scope>NUCLEOTIDE SEQUENCE [LARGE SCALE GENOMIC DNA]</scope>
    <source>
        <strain evidence="2">RCC 1115</strain>
    </source>
</reference>
<evidence type="ECO:0000313" key="2">
    <source>
        <dbReference type="EMBL" id="OUS49277.1"/>
    </source>
</evidence>
<accession>A0A1Y5IKT1</accession>
<name>A0A1Y5IKT1_OSTTA</name>